<dbReference type="GO" id="GO:0016787">
    <property type="term" value="F:hydrolase activity"/>
    <property type="evidence" value="ECO:0007669"/>
    <property type="project" value="UniProtKB-KW"/>
</dbReference>
<evidence type="ECO:0000256" key="1">
    <source>
        <dbReference type="ARBA" id="ARBA00022722"/>
    </source>
</evidence>
<accession>A0A1G2RKX2</accession>
<dbReference type="Pfam" id="PF04480">
    <property type="entry name" value="DUF559"/>
    <property type="match status" value="1"/>
</dbReference>
<feature type="domain" description="DUF559" evidence="7">
    <location>
        <begin position="93"/>
        <end position="136"/>
    </location>
</feature>
<dbReference type="Gene3D" id="3.40.960.10">
    <property type="entry name" value="VSR Endonuclease"/>
    <property type="match status" value="1"/>
</dbReference>
<keyword evidence="1" id="KW-0540">Nuclease</keyword>
<sequence length="146" mass="17741">MIDIFSRKKRSWIMSRIRAETKLESDFLKKLSPIVYPIGYRYKKHYGKLPGRPDIVFPKQRLAIFLDGSFWHGKDLKQLKEKRIDPFWIHKIEENRKRDQKQKSLLKKKDWTVLRFWEEEIKGNPDKVIAKIVSTLKQNRKLYARK</sequence>
<dbReference type="NCBIfam" id="TIGR00632">
    <property type="entry name" value="vsr"/>
    <property type="match status" value="1"/>
</dbReference>
<evidence type="ECO:0000313" key="9">
    <source>
        <dbReference type="Proteomes" id="UP000176917"/>
    </source>
</evidence>
<keyword evidence="2" id="KW-0255">Endonuclease</keyword>
<dbReference type="AlphaFoldDB" id="A0A1G2RKX2"/>
<evidence type="ECO:0000256" key="3">
    <source>
        <dbReference type="ARBA" id="ARBA00022763"/>
    </source>
</evidence>
<gene>
    <name evidence="8" type="ORF">A3B24_03205</name>
</gene>
<dbReference type="GO" id="GO:0006298">
    <property type="term" value="P:mismatch repair"/>
    <property type="evidence" value="ECO:0007669"/>
    <property type="project" value="InterPro"/>
</dbReference>
<proteinExistence type="inferred from homology"/>
<dbReference type="SUPFAM" id="SSF52980">
    <property type="entry name" value="Restriction endonuclease-like"/>
    <property type="match status" value="1"/>
</dbReference>
<evidence type="ECO:0000256" key="5">
    <source>
        <dbReference type="ARBA" id="ARBA00023204"/>
    </source>
</evidence>
<keyword evidence="5" id="KW-0234">DNA repair</keyword>
<dbReference type="InterPro" id="IPR011335">
    <property type="entry name" value="Restrct_endonuc-II-like"/>
</dbReference>
<keyword evidence="4" id="KW-0378">Hydrolase</keyword>
<reference evidence="8 9" key="1">
    <citation type="journal article" date="2016" name="Nat. Commun.">
        <title>Thousands of microbial genomes shed light on interconnected biogeochemical processes in an aquifer system.</title>
        <authorList>
            <person name="Anantharaman K."/>
            <person name="Brown C.T."/>
            <person name="Hug L.A."/>
            <person name="Sharon I."/>
            <person name="Castelle C.J."/>
            <person name="Probst A.J."/>
            <person name="Thomas B.C."/>
            <person name="Singh A."/>
            <person name="Wilkins M.J."/>
            <person name="Karaoz U."/>
            <person name="Brodie E.L."/>
            <person name="Williams K.H."/>
            <person name="Hubbard S.S."/>
            <person name="Banfield J.F."/>
        </authorList>
    </citation>
    <scope>NUCLEOTIDE SEQUENCE [LARGE SCALE GENOMIC DNA]</scope>
</reference>
<dbReference type="InterPro" id="IPR007569">
    <property type="entry name" value="DUF559"/>
</dbReference>
<organism evidence="8 9">
    <name type="scientific">Candidatus Wildermuthbacteria bacterium RIFCSPLOWO2_01_FULL_48_16</name>
    <dbReference type="NCBI Taxonomy" id="1802461"/>
    <lineage>
        <taxon>Bacteria</taxon>
        <taxon>Candidatus Wildermuthiibacteriota</taxon>
    </lineage>
</organism>
<evidence type="ECO:0000256" key="2">
    <source>
        <dbReference type="ARBA" id="ARBA00022759"/>
    </source>
</evidence>
<evidence type="ECO:0000313" key="8">
    <source>
        <dbReference type="EMBL" id="OHA73493.1"/>
    </source>
</evidence>
<dbReference type="Pfam" id="PF03852">
    <property type="entry name" value="Vsr"/>
    <property type="match status" value="1"/>
</dbReference>
<name>A0A1G2RKX2_9BACT</name>
<dbReference type="EMBL" id="MHUG01000011">
    <property type="protein sequence ID" value="OHA73493.1"/>
    <property type="molecule type" value="Genomic_DNA"/>
</dbReference>
<keyword evidence="3" id="KW-0227">DNA damage</keyword>
<dbReference type="InterPro" id="IPR004603">
    <property type="entry name" value="DNA_mismatch_endonuc_vsr"/>
</dbReference>
<evidence type="ECO:0000256" key="6">
    <source>
        <dbReference type="ARBA" id="ARBA00029466"/>
    </source>
</evidence>
<comment type="caution">
    <text evidence="8">The sequence shown here is derived from an EMBL/GenBank/DDBJ whole genome shotgun (WGS) entry which is preliminary data.</text>
</comment>
<evidence type="ECO:0000259" key="7">
    <source>
        <dbReference type="Pfam" id="PF04480"/>
    </source>
</evidence>
<comment type="similarity">
    <text evidence="6">Belongs to the Vsr family.</text>
</comment>
<dbReference type="GO" id="GO:0004519">
    <property type="term" value="F:endonuclease activity"/>
    <property type="evidence" value="ECO:0007669"/>
    <property type="project" value="UniProtKB-KW"/>
</dbReference>
<dbReference type="Proteomes" id="UP000176917">
    <property type="component" value="Unassembled WGS sequence"/>
</dbReference>
<evidence type="ECO:0000256" key="4">
    <source>
        <dbReference type="ARBA" id="ARBA00022801"/>
    </source>
</evidence>
<protein>
    <recommendedName>
        <fullName evidence="7">DUF559 domain-containing protein</fullName>
    </recommendedName>
</protein>